<feature type="compositionally biased region" description="Basic and acidic residues" evidence="5">
    <location>
        <begin position="99"/>
        <end position="109"/>
    </location>
</feature>
<evidence type="ECO:0000256" key="5">
    <source>
        <dbReference type="SAM" id="MobiDB-lite"/>
    </source>
</evidence>
<keyword evidence="7" id="KW-1185">Reference proteome</keyword>
<keyword evidence="2" id="KW-0217">Developmental protein</keyword>
<gene>
    <name evidence="6" type="ORF">TIFTF001_027027</name>
</gene>
<evidence type="ECO:0000256" key="2">
    <source>
        <dbReference type="ARBA" id="ARBA00022473"/>
    </source>
</evidence>
<organism evidence="6 7">
    <name type="scientific">Ficus carica</name>
    <name type="common">Common fig</name>
    <dbReference type="NCBI Taxonomy" id="3494"/>
    <lineage>
        <taxon>Eukaryota</taxon>
        <taxon>Viridiplantae</taxon>
        <taxon>Streptophyta</taxon>
        <taxon>Embryophyta</taxon>
        <taxon>Tracheophyta</taxon>
        <taxon>Spermatophyta</taxon>
        <taxon>Magnoliopsida</taxon>
        <taxon>eudicotyledons</taxon>
        <taxon>Gunneridae</taxon>
        <taxon>Pentapetalae</taxon>
        <taxon>rosids</taxon>
        <taxon>fabids</taxon>
        <taxon>Rosales</taxon>
        <taxon>Moraceae</taxon>
        <taxon>Ficeae</taxon>
        <taxon>Ficus</taxon>
    </lineage>
</organism>
<sequence length="119" mass="13824">MVVKLSHIISLSLCLSFFFLFVFSHVGWFNFNAKSSTSLKNTNFSSDLPRLSMIIRSRKLATKIDFTPFLVRHQHRHHHHRHHHHRHAPTQPDPGGSEIDPRYGVEKRLVPTGPNPLHH</sequence>
<evidence type="ECO:0008006" key="8">
    <source>
        <dbReference type="Google" id="ProtNLM"/>
    </source>
</evidence>
<evidence type="ECO:0000256" key="1">
    <source>
        <dbReference type="ARBA" id="ARBA00005416"/>
    </source>
</evidence>
<evidence type="ECO:0000256" key="3">
    <source>
        <dbReference type="ARBA" id="ARBA00022782"/>
    </source>
</evidence>
<evidence type="ECO:0000256" key="4">
    <source>
        <dbReference type="ARBA" id="ARBA00023278"/>
    </source>
</evidence>
<comment type="similarity">
    <text evidence="1">Belongs to the CLV3/ESR signal peptide family.</text>
</comment>
<dbReference type="PANTHER" id="PTHR34359">
    <property type="entry name" value="CLAVATA3/ESR (CLE)-RELATED PROTEIN 10"/>
    <property type="match status" value="1"/>
</dbReference>
<comment type="caution">
    <text evidence="6">The sequence shown here is derived from an EMBL/GenBank/DDBJ whole genome shotgun (WGS) entry which is preliminary data.</text>
</comment>
<proteinExistence type="inferred from homology"/>
<dbReference type="GO" id="GO:0030154">
    <property type="term" value="P:cell differentiation"/>
    <property type="evidence" value="ECO:0007669"/>
    <property type="project" value="UniProtKB-KW"/>
</dbReference>
<evidence type="ECO:0000313" key="6">
    <source>
        <dbReference type="EMBL" id="GMN57926.1"/>
    </source>
</evidence>
<name>A0AA88DM75_FICCA</name>
<feature type="region of interest" description="Disordered" evidence="5">
    <location>
        <begin position="75"/>
        <end position="119"/>
    </location>
</feature>
<protein>
    <recommendedName>
        <fullName evidence="8">CLAVATA3/ESR (CLE)-related protein 13</fullName>
    </recommendedName>
</protein>
<dbReference type="AlphaFoldDB" id="A0AA88DM75"/>
<dbReference type="EMBL" id="BTGU01000074">
    <property type="protein sequence ID" value="GMN57926.1"/>
    <property type="molecule type" value="Genomic_DNA"/>
</dbReference>
<evidence type="ECO:0000313" key="7">
    <source>
        <dbReference type="Proteomes" id="UP001187192"/>
    </source>
</evidence>
<reference evidence="6" key="1">
    <citation type="submission" date="2023-07" db="EMBL/GenBank/DDBJ databases">
        <title>draft genome sequence of fig (Ficus carica).</title>
        <authorList>
            <person name="Takahashi T."/>
            <person name="Nishimura K."/>
        </authorList>
    </citation>
    <scope>NUCLEOTIDE SEQUENCE</scope>
</reference>
<dbReference type="InterPro" id="IPR039618">
    <property type="entry name" value="CLE9-13"/>
</dbReference>
<dbReference type="Gramene" id="FCD_00022518-RA">
    <property type="protein sequence ID" value="FCD_00022518-RA:cds"/>
    <property type="gene ID" value="FCD_00022518"/>
</dbReference>
<dbReference type="PANTHER" id="PTHR34359:SF28">
    <property type="entry name" value="CLAVATA3_ESR (CLE)-RELATED PROTEIN 12"/>
    <property type="match status" value="1"/>
</dbReference>
<keyword evidence="3" id="KW-0221">Differentiation</keyword>
<feature type="compositionally biased region" description="Basic residues" evidence="5">
    <location>
        <begin position="75"/>
        <end position="88"/>
    </location>
</feature>
<accession>A0AA88DM75</accession>
<dbReference type="Proteomes" id="UP001187192">
    <property type="component" value="Unassembled WGS sequence"/>
</dbReference>
<keyword evidence="4" id="KW-0379">Hydroxylation</keyword>